<dbReference type="AlphaFoldDB" id="A0A4P9Z8U5"/>
<keyword evidence="5" id="KW-0539">Nucleus</keyword>
<dbReference type="GO" id="GO:0006260">
    <property type="term" value="P:DNA replication"/>
    <property type="evidence" value="ECO:0007669"/>
    <property type="project" value="UniProtKB-KW"/>
</dbReference>
<feature type="domain" description="ORC6 first cyclin-like" evidence="6">
    <location>
        <begin position="10"/>
        <end position="92"/>
    </location>
</feature>
<dbReference type="GO" id="GO:0005664">
    <property type="term" value="C:nuclear origin of replication recognition complex"/>
    <property type="evidence" value="ECO:0007669"/>
    <property type="project" value="InterPro"/>
</dbReference>
<evidence type="ECO:0000256" key="4">
    <source>
        <dbReference type="ARBA" id="ARBA00023125"/>
    </source>
</evidence>
<protein>
    <submittedName>
        <fullName evidence="7">Origin recognition complex, subunit 6</fullName>
    </submittedName>
</protein>
<organism evidence="7 8">
    <name type="scientific">Metschnikowia bicuspidata</name>
    <dbReference type="NCBI Taxonomy" id="27322"/>
    <lineage>
        <taxon>Eukaryota</taxon>
        <taxon>Fungi</taxon>
        <taxon>Dikarya</taxon>
        <taxon>Ascomycota</taxon>
        <taxon>Saccharomycotina</taxon>
        <taxon>Pichiomycetes</taxon>
        <taxon>Metschnikowiaceae</taxon>
        <taxon>Metschnikowia</taxon>
    </lineage>
</organism>
<accession>A0A4P9Z8U5</accession>
<sequence>MNRLQLNQSLKDLLPTYPAPYPPQLVACTDSLYQMSLQKIPSLPHKADVARHHLCAFLAIEKYKARLSLPSPLLHMIPLQPKLVHRVLADLELKVVVACASPVTTPKKLRLLLEPVVTPIPDLLPSKRLYAPGTSSPLKKLQKHASDATAVDPHLPLAHKASLKTPARSPANHAAASPTRGRYLRRLSVADFVSFANNFYIPASVTPQLLETFLREQHKFLKRNDWLLACGLIHAAYIRINHRILHNTLGRKTEFQDQLFQYQKGGLMKASIKHWLNIIEESVKNEPWALDLERKYVHNDWSTDDTSHEQEICAKLGRGWDLLLTFGSMINPLVMFDSASQVEYYCTWTERVHEKIRQVAEQQ</sequence>
<keyword evidence="4" id="KW-0238">DNA-binding</keyword>
<dbReference type="OrthoDB" id="5367324at2759"/>
<evidence type="ECO:0000313" key="8">
    <source>
        <dbReference type="Proteomes" id="UP000268321"/>
    </source>
</evidence>
<dbReference type="InterPro" id="IPR016811">
    <property type="entry name" value="ORC6_fun"/>
</dbReference>
<comment type="subcellular location">
    <subcellularLocation>
        <location evidence="1">Nucleus</location>
    </subcellularLocation>
</comment>
<gene>
    <name evidence="7" type="ORF">METBISCDRAFT_19301</name>
</gene>
<name>A0A4P9Z8U5_9ASCO</name>
<evidence type="ECO:0000259" key="6">
    <source>
        <dbReference type="Pfam" id="PF05460"/>
    </source>
</evidence>
<reference evidence="8" key="1">
    <citation type="journal article" date="2018" name="Nat. Microbiol.">
        <title>Leveraging single-cell genomics to expand the fungal tree of life.</title>
        <authorList>
            <person name="Ahrendt S.R."/>
            <person name="Quandt C.A."/>
            <person name="Ciobanu D."/>
            <person name="Clum A."/>
            <person name="Salamov A."/>
            <person name="Andreopoulos B."/>
            <person name="Cheng J.F."/>
            <person name="Woyke T."/>
            <person name="Pelin A."/>
            <person name="Henrissat B."/>
            <person name="Reynolds N.K."/>
            <person name="Benny G.L."/>
            <person name="Smith M.E."/>
            <person name="James T.Y."/>
            <person name="Grigoriev I.V."/>
        </authorList>
    </citation>
    <scope>NUCLEOTIDE SEQUENCE [LARGE SCALE GENOMIC DNA]</scope>
    <source>
        <strain evidence="8">Baker2002</strain>
    </source>
</reference>
<proteinExistence type="inferred from homology"/>
<evidence type="ECO:0000256" key="2">
    <source>
        <dbReference type="ARBA" id="ARBA00010840"/>
    </source>
</evidence>
<dbReference type="Proteomes" id="UP000268321">
    <property type="component" value="Unassembled WGS sequence"/>
</dbReference>
<evidence type="ECO:0000256" key="3">
    <source>
        <dbReference type="ARBA" id="ARBA00022705"/>
    </source>
</evidence>
<dbReference type="GO" id="GO:0003677">
    <property type="term" value="F:DNA binding"/>
    <property type="evidence" value="ECO:0007669"/>
    <property type="project" value="UniProtKB-KW"/>
</dbReference>
<evidence type="ECO:0000313" key="7">
    <source>
        <dbReference type="EMBL" id="RKP29147.1"/>
    </source>
</evidence>
<keyword evidence="3" id="KW-0235">DNA replication</keyword>
<evidence type="ECO:0000256" key="1">
    <source>
        <dbReference type="ARBA" id="ARBA00004123"/>
    </source>
</evidence>
<dbReference type="Pfam" id="PF05460">
    <property type="entry name" value="ORC6"/>
    <property type="match status" value="1"/>
</dbReference>
<dbReference type="EMBL" id="ML004506">
    <property type="protein sequence ID" value="RKP29147.1"/>
    <property type="molecule type" value="Genomic_DNA"/>
</dbReference>
<dbReference type="InterPro" id="IPR008721">
    <property type="entry name" value="ORC6_cyclin_first"/>
</dbReference>
<comment type="similarity">
    <text evidence="2">Belongs to the ORC6 family.</text>
</comment>
<dbReference type="PIRSF" id="PIRSF022941">
    <property type="entry name" value="ORC6_fun"/>
    <property type="match status" value="1"/>
</dbReference>
<keyword evidence="8" id="KW-1185">Reference proteome</keyword>
<evidence type="ECO:0000256" key="5">
    <source>
        <dbReference type="ARBA" id="ARBA00023242"/>
    </source>
</evidence>